<protein>
    <recommendedName>
        <fullName evidence="8">Flippase</fullName>
    </recommendedName>
</protein>
<dbReference type="InterPro" id="IPR052556">
    <property type="entry name" value="PolySynth_Transporter"/>
</dbReference>
<dbReference type="GO" id="GO:0016020">
    <property type="term" value="C:membrane"/>
    <property type="evidence" value="ECO:0007669"/>
    <property type="project" value="UniProtKB-SubCell"/>
</dbReference>
<comment type="subcellular location">
    <subcellularLocation>
        <location evidence="1">Membrane</location>
        <topology evidence="1">Multi-pass membrane protein</topology>
    </subcellularLocation>
</comment>
<feature type="transmembrane region" description="Helical" evidence="5">
    <location>
        <begin position="377"/>
        <end position="396"/>
    </location>
</feature>
<evidence type="ECO:0000256" key="4">
    <source>
        <dbReference type="ARBA" id="ARBA00023136"/>
    </source>
</evidence>
<feature type="transmembrane region" description="Helical" evidence="5">
    <location>
        <begin position="37"/>
        <end position="63"/>
    </location>
</feature>
<feature type="transmembrane region" description="Helical" evidence="5">
    <location>
        <begin position="84"/>
        <end position="103"/>
    </location>
</feature>
<feature type="transmembrane region" description="Helical" evidence="5">
    <location>
        <begin position="225"/>
        <end position="249"/>
    </location>
</feature>
<dbReference type="Pfam" id="PF01943">
    <property type="entry name" value="Polysacc_synt"/>
    <property type="match status" value="1"/>
</dbReference>
<evidence type="ECO:0000256" key="2">
    <source>
        <dbReference type="ARBA" id="ARBA00022692"/>
    </source>
</evidence>
<feature type="transmembrane region" description="Helical" evidence="5">
    <location>
        <begin position="321"/>
        <end position="343"/>
    </location>
</feature>
<feature type="transmembrane region" description="Helical" evidence="5">
    <location>
        <begin position="355"/>
        <end position="371"/>
    </location>
</feature>
<dbReference type="InterPro" id="IPR002797">
    <property type="entry name" value="Polysacc_synth"/>
</dbReference>
<dbReference type="AlphaFoldDB" id="A0AB94IAV1"/>
<accession>A0AB94IAV1</accession>
<dbReference type="EMBL" id="AWGA01000074">
    <property type="protein sequence ID" value="TEA26532.1"/>
    <property type="molecule type" value="Genomic_DNA"/>
</dbReference>
<keyword evidence="3 5" id="KW-1133">Transmembrane helix</keyword>
<reference evidence="6 7" key="1">
    <citation type="journal article" date="2014" name="Appl. Environ. Microbiol.">
        <title>Genomic features of a bumble bee symbiont reflect its host environment.</title>
        <authorList>
            <person name="Martinson V.G."/>
            <person name="Magoc T."/>
            <person name="Koch H."/>
            <person name="Salzberg S.L."/>
            <person name="Moran N.A."/>
        </authorList>
    </citation>
    <scope>NUCLEOTIDE SEQUENCE [LARGE SCALE GENOMIC DNA]</scope>
    <source>
        <strain evidence="6 7">Bimp</strain>
    </source>
</reference>
<keyword evidence="7" id="KW-1185">Reference proteome</keyword>
<feature type="transmembrane region" description="Helical" evidence="5">
    <location>
        <begin position="115"/>
        <end position="134"/>
    </location>
</feature>
<gene>
    <name evidence="6" type="ORF">O970_08395</name>
</gene>
<name>A0AB94IAV1_9GAMM</name>
<feature type="transmembrane region" description="Helical" evidence="5">
    <location>
        <begin position="168"/>
        <end position="189"/>
    </location>
</feature>
<evidence type="ECO:0008006" key="8">
    <source>
        <dbReference type="Google" id="ProtNLM"/>
    </source>
</evidence>
<evidence type="ECO:0000256" key="5">
    <source>
        <dbReference type="SAM" id="Phobius"/>
    </source>
</evidence>
<sequence>MASLKKNILSLFLVQIFHYIIPLLQLPYLSRVLGIELFGVMAFMLALIQFINVLTDYGFNLYIPQIVAGGRNSHQQVSILSSNIFTLKLGFSLVGYILFWAIILFNSSYAAYYDYALIVSLSIIGNALFPICIYQGLEKLTTISKMIISCKFLALLLVLILVKSPADFISIAIINTSQIILLTLIAFIGLYKQKIILKMSFIHKIELIQLLINAFPFFISRLSVSLYTVGAGVFLGMFSTPIQVAYYNVAEQLYKASQQVFTPLYQALYPYMIRTKDYQVFFKVLFVAIVIAIIGAMMGFVWGKPILVFIFGENFAQAKSILDVFMATIVFNTLAVMMGYTALSPLGLAKYANRSVILSGMVQLCLLVFILCFIHNITGVIVASSILICELFTCLYRGRKFVNYFKAHNETAKT</sequence>
<evidence type="ECO:0000256" key="3">
    <source>
        <dbReference type="ARBA" id="ARBA00022989"/>
    </source>
</evidence>
<feature type="transmembrane region" description="Helical" evidence="5">
    <location>
        <begin position="7"/>
        <end position="25"/>
    </location>
</feature>
<dbReference type="RefSeq" id="WP_024496664.1">
    <property type="nucleotide sequence ID" value="NZ_AWGA01000074.1"/>
</dbReference>
<keyword evidence="4 5" id="KW-0472">Membrane</keyword>
<feature type="transmembrane region" description="Helical" evidence="5">
    <location>
        <begin position="201"/>
        <end position="219"/>
    </location>
</feature>
<dbReference type="PANTHER" id="PTHR43424">
    <property type="entry name" value="LOCUS PUTATIVE PROTEIN 1-RELATED"/>
    <property type="match status" value="1"/>
</dbReference>
<organism evidence="6 7">
    <name type="scientific">Candidatus Schmidhempelia bombi str. Bimp</name>
    <dbReference type="NCBI Taxonomy" id="1387197"/>
    <lineage>
        <taxon>Bacteria</taxon>
        <taxon>Pseudomonadati</taxon>
        <taxon>Pseudomonadota</taxon>
        <taxon>Gammaproteobacteria</taxon>
        <taxon>Orbales</taxon>
        <taxon>Orbaceae</taxon>
        <taxon>Candidatus Schmidhempelia</taxon>
    </lineage>
</organism>
<evidence type="ECO:0000313" key="7">
    <source>
        <dbReference type="Proteomes" id="UP000506160"/>
    </source>
</evidence>
<keyword evidence="2 5" id="KW-0812">Transmembrane</keyword>
<comment type="caution">
    <text evidence="6">The sequence shown here is derived from an EMBL/GenBank/DDBJ whole genome shotgun (WGS) entry which is preliminary data.</text>
</comment>
<feature type="transmembrane region" description="Helical" evidence="5">
    <location>
        <begin position="280"/>
        <end position="301"/>
    </location>
</feature>
<dbReference type="PANTHER" id="PTHR43424:SF1">
    <property type="entry name" value="LOCUS PUTATIVE PROTEIN 1-RELATED"/>
    <property type="match status" value="1"/>
</dbReference>
<feature type="transmembrane region" description="Helical" evidence="5">
    <location>
        <begin position="146"/>
        <end position="162"/>
    </location>
</feature>
<dbReference type="Proteomes" id="UP000506160">
    <property type="component" value="Unassembled WGS sequence"/>
</dbReference>
<proteinExistence type="predicted"/>
<evidence type="ECO:0000256" key="1">
    <source>
        <dbReference type="ARBA" id="ARBA00004141"/>
    </source>
</evidence>
<evidence type="ECO:0000313" key="6">
    <source>
        <dbReference type="EMBL" id="TEA26532.1"/>
    </source>
</evidence>